<gene>
    <name evidence="7" type="primary">LOC102199628</name>
</gene>
<organism evidence="6 7">
    <name type="scientific">Pundamilia nyererei</name>
    <dbReference type="NCBI Taxonomy" id="303518"/>
    <lineage>
        <taxon>Eukaryota</taxon>
        <taxon>Metazoa</taxon>
        <taxon>Chordata</taxon>
        <taxon>Craniata</taxon>
        <taxon>Vertebrata</taxon>
        <taxon>Euteleostomi</taxon>
        <taxon>Actinopterygii</taxon>
        <taxon>Neopterygii</taxon>
        <taxon>Teleostei</taxon>
        <taxon>Neoteleostei</taxon>
        <taxon>Acanthomorphata</taxon>
        <taxon>Ovalentaria</taxon>
        <taxon>Cichlomorphae</taxon>
        <taxon>Cichliformes</taxon>
        <taxon>Cichlidae</taxon>
        <taxon>African cichlids</taxon>
        <taxon>Pseudocrenilabrinae</taxon>
        <taxon>Haplochromini</taxon>
        <taxon>Pundamilia</taxon>
    </lineage>
</organism>
<dbReference type="Pfam" id="PF00622">
    <property type="entry name" value="SPRY"/>
    <property type="match status" value="1"/>
</dbReference>
<keyword evidence="6" id="KW-1185">Reference proteome</keyword>
<dbReference type="PANTHER" id="PTHR25465:SF5">
    <property type="entry name" value="E3 UBIQUITIN_ISG15 LIGASE TRIM25-RELATED"/>
    <property type="match status" value="1"/>
</dbReference>
<dbReference type="Proteomes" id="UP000695023">
    <property type="component" value="Unplaced"/>
</dbReference>
<dbReference type="Gene3D" id="2.60.120.920">
    <property type="match status" value="1"/>
</dbReference>
<evidence type="ECO:0000256" key="2">
    <source>
        <dbReference type="ARBA" id="ARBA00022771"/>
    </source>
</evidence>
<feature type="region of interest" description="Disordered" evidence="4">
    <location>
        <begin position="340"/>
        <end position="360"/>
    </location>
</feature>
<evidence type="ECO:0000256" key="1">
    <source>
        <dbReference type="ARBA" id="ARBA00022723"/>
    </source>
</evidence>
<evidence type="ECO:0000313" key="7">
    <source>
        <dbReference type="RefSeq" id="XP_013770814.1"/>
    </source>
</evidence>
<accession>A0A9Y6JJ08</accession>
<dbReference type="PANTHER" id="PTHR25465">
    <property type="entry name" value="B-BOX DOMAIN CONTAINING"/>
    <property type="match status" value="1"/>
</dbReference>
<dbReference type="GO" id="GO:0005737">
    <property type="term" value="C:cytoplasm"/>
    <property type="evidence" value="ECO:0007669"/>
    <property type="project" value="UniProtKB-ARBA"/>
</dbReference>
<reference evidence="7" key="1">
    <citation type="submission" date="2025-08" db="UniProtKB">
        <authorList>
            <consortium name="RefSeq"/>
        </authorList>
    </citation>
    <scope>IDENTIFICATION</scope>
</reference>
<dbReference type="Pfam" id="PF13765">
    <property type="entry name" value="PRY"/>
    <property type="match status" value="1"/>
</dbReference>
<dbReference type="SUPFAM" id="SSF49899">
    <property type="entry name" value="Concanavalin A-like lectins/glucanases"/>
    <property type="match status" value="1"/>
</dbReference>
<dbReference type="InterPro" id="IPR003877">
    <property type="entry name" value="SPRY_dom"/>
</dbReference>
<dbReference type="InterPro" id="IPR001870">
    <property type="entry name" value="B30.2/SPRY"/>
</dbReference>
<dbReference type="InterPro" id="IPR051051">
    <property type="entry name" value="E3_ubiq-ligase_TRIM/RNF"/>
</dbReference>
<dbReference type="RefSeq" id="XP_013770814.1">
    <property type="nucleotide sequence ID" value="XM_013915360.1"/>
</dbReference>
<keyword evidence="1" id="KW-0479">Metal-binding</keyword>
<protein>
    <submittedName>
        <fullName evidence="7">Tripartite motif-containing protein 16-like protein</fullName>
    </submittedName>
</protein>
<dbReference type="InterPro" id="IPR013320">
    <property type="entry name" value="ConA-like_dom_sf"/>
</dbReference>
<dbReference type="SMART" id="SM00589">
    <property type="entry name" value="PRY"/>
    <property type="match status" value="1"/>
</dbReference>
<dbReference type="InterPro" id="IPR003879">
    <property type="entry name" value="Butyrophylin_SPRY"/>
</dbReference>
<dbReference type="AlphaFoldDB" id="A0A9Y6JJ08"/>
<dbReference type="PRINTS" id="PR01407">
    <property type="entry name" value="BUTYPHLNCDUF"/>
</dbReference>
<evidence type="ECO:0000313" key="6">
    <source>
        <dbReference type="Proteomes" id="UP000695023"/>
    </source>
</evidence>
<evidence type="ECO:0000256" key="4">
    <source>
        <dbReference type="SAM" id="MobiDB-lite"/>
    </source>
</evidence>
<dbReference type="GO" id="GO:0008270">
    <property type="term" value="F:zinc ion binding"/>
    <property type="evidence" value="ECO:0007669"/>
    <property type="project" value="UniProtKB-KW"/>
</dbReference>
<keyword evidence="2" id="KW-0863">Zinc-finger</keyword>
<dbReference type="InterPro" id="IPR043136">
    <property type="entry name" value="B30.2/SPRY_sf"/>
</dbReference>
<keyword evidence="3" id="KW-0862">Zinc</keyword>
<dbReference type="SMART" id="SM00449">
    <property type="entry name" value="SPRY"/>
    <property type="match status" value="1"/>
</dbReference>
<feature type="domain" description="B30.2/SPRY" evidence="5">
    <location>
        <begin position="63"/>
        <end position="261"/>
    </location>
</feature>
<name>A0A9Y6JJ08_9CICH</name>
<dbReference type="GeneID" id="102199628"/>
<evidence type="ECO:0000256" key="3">
    <source>
        <dbReference type="ARBA" id="ARBA00022833"/>
    </source>
</evidence>
<sequence length="360" mass="40277">MLAELVEDLKISGHQAASADLCYAGPEDVSCDVCTEEKLKAVKSSFLSEEWRKITLTVRSVDVLLPQIEPKTRDDFLKHSCQLTIDPDTVHKNLFLSNQNRTVSDSAPNPNIYPGYKKRDRFSNHQQVLSKDSLIGPCYWEVEWKGKGLSVAVTYKNKNKLDQSDFGSNNKSWALECYGDCYKFSHNKITTPLSGPLSSKVGVYVDPRAGVLSFYSVSDTMALLHRVQTTFTKPLYAGLWIWKTCLNFAEIIEILYSGNTEVDPEPTFISSGLGGPWDPTGGTGKNGCHHNPALTRASMSSALHLGLELRLLETSLRHVEPLTNTPAFICARKIPHVIKSRSQRAETETRRRYPRLKRAA</sequence>
<dbReference type="CDD" id="cd16040">
    <property type="entry name" value="SPRY_PRY_SNTX"/>
    <property type="match status" value="1"/>
</dbReference>
<dbReference type="PROSITE" id="PS50188">
    <property type="entry name" value="B302_SPRY"/>
    <property type="match status" value="1"/>
</dbReference>
<evidence type="ECO:0000259" key="5">
    <source>
        <dbReference type="PROSITE" id="PS50188"/>
    </source>
</evidence>
<dbReference type="InterPro" id="IPR006574">
    <property type="entry name" value="PRY"/>
</dbReference>
<proteinExistence type="predicted"/>